<protein>
    <submittedName>
        <fullName evidence="1">Uncharacterized protein</fullName>
    </submittedName>
</protein>
<sequence length="50" mass="5955">MFVFDLFICPVRDVKCDAYEKLPTTTEKTRDTNISTRKKVRTEMKWCLVP</sequence>
<organism evidence="1">
    <name type="scientific">Arion vulgaris</name>
    <dbReference type="NCBI Taxonomy" id="1028688"/>
    <lineage>
        <taxon>Eukaryota</taxon>
        <taxon>Metazoa</taxon>
        <taxon>Spiralia</taxon>
        <taxon>Lophotrochozoa</taxon>
        <taxon>Mollusca</taxon>
        <taxon>Gastropoda</taxon>
        <taxon>Heterobranchia</taxon>
        <taxon>Euthyneura</taxon>
        <taxon>Panpulmonata</taxon>
        <taxon>Eupulmonata</taxon>
        <taxon>Stylommatophora</taxon>
        <taxon>Helicina</taxon>
        <taxon>Arionoidea</taxon>
        <taxon>Arionidae</taxon>
        <taxon>Arion</taxon>
    </lineage>
</organism>
<reference evidence="1" key="1">
    <citation type="submission" date="2014-12" db="EMBL/GenBank/DDBJ databases">
        <title>Insight into the proteome of Arion vulgaris.</title>
        <authorList>
            <person name="Aradska J."/>
            <person name="Bulat T."/>
            <person name="Smidak R."/>
            <person name="Sarate P."/>
            <person name="Gangsoo J."/>
            <person name="Sialana F."/>
            <person name="Bilban M."/>
            <person name="Lubec G."/>
        </authorList>
    </citation>
    <scope>NUCLEOTIDE SEQUENCE</scope>
    <source>
        <tissue evidence="1">Skin</tissue>
    </source>
</reference>
<proteinExistence type="predicted"/>
<accession>A0A0B7A275</accession>
<name>A0A0B7A275_9EUPU</name>
<evidence type="ECO:0000313" key="1">
    <source>
        <dbReference type="EMBL" id="CEK74216.1"/>
    </source>
</evidence>
<dbReference type="EMBL" id="HACG01027351">
    <property type="protein sequence ID" value="CEK74216.1"/>
    <property type="molecule type" value="Transcribed_RNA"/>
</dbReference>
<gene>
    <name evidence="1" type="primary">ORF90141</name>
</gene>
<dbReference type="AlphaFoldDB" id="A0A0B7A275"/>